<dbReference type="AlphaFoldDB" id="W1RVG8"/>
<proteinExistence type="predicted"/>
<dbReference type="PATRIC" id="fig|1208321.3.peg.2847"/>
<reference evidence="2 3" key="1">
    <citation type="journal article" date="2014" name="Genome Announc.">
        <title>Draft Genome Sequence of Marinomonas sp. Strain D104, a Polycyclic Aromatic Hydrocarbon-Degrading Bacterium from the Deep-Sea Sediment of the Arctic Ocean.</title>
        <authorList>
            <person name="Dong C."/>
            <person name="Bai X."/>
            <person name="Lai Q."/>
            <person name="Xie Y."/>
            <person name="Chen X."/>
            <person name="Shao Z."/>
        </authorList>
    </citation>
    <scope>NUCLEOTIDE SEQUENCE [LARGE SCALE GENOMIC DNA]</scope>
    <source>
        <strain evidence="2 3">D104</strain>
    </source>
</reference>
<keyword evidence="1" id="KW-0812">Transmembrane</keyword>
<keyword evidence="1" id="KW-0472">Membrane</keyword>
<evidence type="ECO:0000313" key="2">
    <source>
        <dbReference type="EMBL" id="ETI58828.1"/>
    </source>
</evidence>
<dbReference type="Proteomes" id="UP000018857">
    <property type="component" value="Unassembled WGS sequence"/>
</dbReference>
<organism evidence="2 3">
    <name type="scientific">Marinomonas profundimaris</name>
    <dbReference type="NCBI Taxonomy" id="1208321"/>
    <lineage>
        <taxon>Bacteria</taxon>
        <taxon>Pseudomonadati</taxon>
        <taxon>Pseudomonadota</taxon>
        <taxon>Gammaproteobacteria</taxon>
        <taxon>Oceanospirillales</taxon>
        <taxon>Oceanospirillaceae</taxon>
        <taxon>Marinomonas</taxon>
    </lineage>
</organism>
<evidence type="ECO:0000313" key="3">
    <source>
        <dbReference type="Proteomes" id="UP000018857"/>
    </source>
</evidence>
<evidence type="ECO:0000256" key="1">
    <source>
        <dbReference type="SAM" id="Phobius"/>
    </source>
</evidence>
<name>W1RVG8_9GAMM</name>
<feature type="transmembrane region" description="Helical" evidence="1">
    <location>
        <begin position="6"/>
        <end position="25"/>
    </location>
</feature>
<sequence>MENAFIIDFFHLTAVAITVICFLVISGKRVIELCSATNSNK</sequence>
<accession>W1RVG8</accession>
<comment type="caution">
    <text evidence="2">The sequence shown here is derived from an EMBL/GenBank/DDBJ whole genome shotgun (WGS) entry which is preliminary data.</text>
</comment>
<dbReference type="STRING" id="1208321.D104_14285"/>
<protein>
    <submittedName>
        <fullName evidence="2">Uncharacterized protein</fullName>
    </submittedName>
</protein>
<keyword evidence="3" id="KW-1185">Reference proteome</keyword>
<dbReference type="EMBL" id="AYOZ01000045">
    <property type="protein sequence ID" value="ETI58828.1"/>
    <property type="molecule type" value="Genomic_DNA"/>
</dbReference>
<gene>
    <name evidence="2" type="ORF">D104_14285</name>
</gene>
<keyword evidence="1" id="KW-1133">Transmembrane helix</keyword>